<reference evidence="2" key="2">
    <citation type="submission" date="2021-04" db="EMBL/GenBank/DDBJ databases">
        <authorList>
            <person name="Gilroy R."/>
        </authorList>
    </citation>
    <scope>NUCLEOTIDE SEQUENCE</scope>
    <source>
        <strain evidence="2">ChiSxjej3B15-24422</strain>
    </source>
</reference>
<comment type="caution">
    <text evidence="2">The sequence shown here is derived from an EMBL/GenBank/DDBJ whole genome shotgun (WGS) entry which is preliminary data.</text>
</comment>
<dbReference type="Proteomes" id="UP000824007">
    <property type="component" value="Unassembled WGS sequence"/>
</dbReference>
<dbReference type="GO" id="GO:0016787">
    <property type="term" value="F:hydrolase activity"/>
    <property type="evidence" value="ECO:0007669"/>
    <property type="project" value="InterPro"/>
</dbReference>
<dbReference type="InterPro" id="IPR029052">
    <property type="entry name" value="Metallo-depent_PP-like"/>
</dbReference>
<dbReference type="Pfam" id="PF00149">
    <property type="entry name" value="Metallophos"/>
    <property type="match status" value="1"/>
</dbReference>
<evidence type="ECO:0000313" key="2">
    <source>
        <dbReference type="EMBL" id="HIY60701.1"/>
    </source>
</evidence>
<reference evidence="2" key="1">
    <citation type="journal article" date="2021" name="PeerJ">
        <title>Extensive microbial diversity within the chicken gut microbiome revealed by metagenomics and culture.</title>
        <authorList>
            <person name="Gilroy R."/>
            <person name="Ravi A."/>
            <person name="Getino M."/>
            <person name="Pursley I."/>
            <person name="Horton D.L."/>
            <person name="Alikhan N.F."/>
            <person name="Baker D."/>
            <person name="Gharbi K."/>
            <person name="Hall N."/>
            <person name="Watson M."/>
            <person name="Adriaenssens E.M."/>
            <person name="Foster-Nyarko E."/>
            <person name="Jarju S."/>
            <person name="Secka A."/>
            <person name="Antonio M."/>
            <person name="Oren A."/>
            <person name="Chaudhuri R.R."/>
            <person name="La Ragione R."/>
            <person name="Hildebrand F."/>
            <person name="Pallen M.J."/>
        </authorList>
    </citation>
    <scope>NUCLEOTIDE SEQUENCE</scope>
    <source>
        <strain evidence="2">ChiSxjej3B15-24422</strain>
    </source>
</reference>
<evidence type="ECO:0000313" key="3">
    <source>
        <dbReference type="Proteomes" id="UP000824007"/>
    </source>
</evidence>
<protein>
    <submittedName>
        <fullName evidence="2">Metallophosphoesterase family protein</fullName>
    </submittedName>
</protein>
<accession>A0A9D2C7Q3</accession>
<evidence type="ECO:0000259" key="1">
    <source>
        <dbReference type="Pfam" id="PF00149"/>
    </source>
</evidence>
<dbReference type="EMBL" id="DXDD01000104">
    <property type="protein sequence ID" value="HIY60701.1"/>
    <property type="molecule type" value="Genomic_DNA"/>
</dbReference>
<dbReference type="InterPro" id="IPR004843">
    <property type="entry name" value="Calcineurin-like_PHP"/>
</dbReference>
<sequence length="296" mass="33580">MPSLTAKLDKLYSVSPVLPFDNSSRIVIMSDCHRGQGNGADNFLPNSMIFQGALEYYWQNGYTYIELGDGDELWENRCIGVILRTYSHIFRLLARFQKENRLFLIYGNHDIVKRRKSFARAACDLYACDASEEAENIFRHAGIPESLILENRDSLQRLFLVHGHQGSLLNDELWPLGRFLVRYLWRPLETIGFTAPTGAGRSRRLMEKIEKQLCSYAASTGRILIAGHTHRPVFARPGDCPYFNDGSCVHPQCITALEIEGGRIRLVRWAVSADPDLSLTIRRETLNGPAELEAYG</sequence>
<feature type="domain" description="Calcineurin-like phosphoesterase" evidence="1">
    <location>
        <begin position="25"/>
        <end position="232"/>
    </location>
</feature>
<name>A0A9D2C7Q3_9FIRM</name>
<dbReference type="Gene3D" id="3.60.21.10">
    <property type="match status" value="1"/>
</dbReference>
<dbReference type="AlphaFoldDB" id="A0A9D2C7Q3"/>
<gene>
    <name evidence="2" type="ORF">H9831_08500</name>
</gene>
<proteinExistence type="predicted"/>
<dbReference type="SUPFAM" id="SSF56300">
    <property type="entry name" value="Metallo-dependent phosphatases"/>
    <property type="match status" value="1"/>
</dbReference>
<organism evidence="2 3">
    <name type="scientific">Candidatus Eisenbergiella pullistercoris</name>
    <dbReference type="NCBI Taxonomy" id="2838555"/>
    <lineage>
        <taxon>Bacteria</taxon>
        <taxon>Bacillati</taxon>
        <taxon>Bacillota</taxon>
        <taxon>Clostridia</taxon>
        <taxon>Lachnospirales</taxon>
        <taxon>Lachnospiraceae</taxon>
        <taxon>Eisenbergiella</taxon>
    </lineage>
</organism>